<proteinExistence type="predicted"/>
<comment type="caution">
    <text evidence="1">The sequence shown here is derived from an EMBL/GenBank/DDBJ whole genome shotgun (WGS) entry which is preliminary data.</text>
</comment>
<sequence>MTLMCGKFGGNEVESLQNMMSMAVHLVIADTFDLDVDDVSLDSDLQNDLGMDADLRDKLDSSIMEMFNQLHLDFSRIKTVADVVKQVVTLH</sequence>
<dbReference type="Proteomes" id="UP000077628">
    <property type="component" value="Unassembled WGS sequence"/>
</dbReference>
<dbReference type="EMBL" id="LUUK01000180">
    <property type="protein sequence ID" value="OAI17103.1"/>
    <property type="molecule type" value="Genomic_DNA"/>
</dbReference>
<dbReference type="AlphaFoldDB" id="A0A177NI20"/>
<keyword evidence="2" id="KW-1185">Reference proteome</keyword>
<organism evidence="1 2">
    <name type="scientific">Methylomonas koyamae</name>
    <dbReference type="NCBI Taxonomy" id="702114"/>
    <lineage>
        <taxon>Bacteria</taxon>
        <taxon>Pseudomonadati</taxon>
        <taxon>Pseudomonadota</taxon>
        <taxon>Gammaproteobacteria</taxon>
        <taxon>Methylococcales</taxon>
        <taxon>Methylococcaceae</taxon>
        <taxon>Methylomonas</taxon>
    </lineage>
</organism>
<accession>A0A177NI20</accession>
<dbReference type="InterPro" id="IPR036736">
    <property type="entry name" value="ACP-like_sf"/>
</dbReference>
<reference evidence="2" key="1">
    <citation type="submission" date="2016-03" db="EMBL/GenBank/DDBJ databases">
        <authorList>
            <person name="Heylen K."/>
            <person name="De Vos P."/>
            <person name="Vekeman B."/>
        </authorList>
    </citation>
    <scope>NUCLEOTIDE SEQUENCE [LARGE SCALE GENOMIC DNA]</scope>
    <source>
        <strain evidence="2">R-45383</strain>
    </source>
</reference>
<gene>
    <name evidence="1" type="ORF">A1355_00370</name>
</gene>
<dbReference type="SUPFAM" id="SSF47336">
    <property type="entry name" value="ACP-like"/>
    <property type="match status" value="1"/>
</dbReference>
<evidence type="ECO:0000313" key="2">
    <source>
        <dbReference type="Proteomes" id="UP000077628"/>
    </source>
</evidence>
<protein>
    <recommendedName>
        <fullName evidence="3">Carrier domain-containing protein</fullName>
    </recommendedName>
</protein>
<evidence type="ECO:0000313" key="1">
    <source>
        <dbReference type="EMBL" id="OAI17103.1"/>
    </source>
</evidence>
<evidence type="ECO:0008006" key="3">
    <source>
        <dbReference type="Google" id="ProtNLM"/>
    </source>
</evidence>
<name>A0A177NI20_9GAMM</name>